<keyword evidence="2" id="KW-1185">Reference proteome</keyword>
<feature type="region of interest" description="Disordered" evidence="1">
    <location>
        <begin position="1"/>
        <end position="260"/>
    </location>
</feature>
<dbReference type="GeneID" id="113920513"/>
<organism evidence="2 3">
    <name type="scientific">Zalophus californianus</name>
    <name type="common">California sealion</name>
    <dbReference type="NCBI Taxonomy" id="9704"/>
    <lineage>
        <taxon>Eukaryota</taxon>
        <taxon>Metazoa</taxon>
        <taxon>Chordata</taxon>
        <taxon>Craniata</taxon>
        <taxon>Vertebrata</taxon>
        <taxon>Euteleostomi</taxon>
        <taxon>Mammalia</taxon>
        <taxon>Eutheria</taxon>
        <taxon>Laurasiatheria</taxon>
        <taxon>Carnivora</taxon>
        <taxon>Caniformia</taxon>
        <taxon>Pinnipedia</taxon>
        <taxon>Otariidae</taxon>
        <taxon>Zalophus</taxon>
    </lineage>
</organism>
<gene>
    <name evidence="3" type="primary">LOC113920513</name>
</gene>
<proteinExistence type="predicted"/>
<feature type="compositionally biased region" description="Pro residues" evidence="1">
    <location>
        <begin position="179"/>
        <end position="195"/>
    </location>
</feature>
<feature type="compositionally biased region" description="Basic and acidic residues" evidence="1">
    <location>
        <begin position="31"/>
        <end position="41"/>
    </location>
</feature>
<feature type="compositionally biased region" description="Pro residues" evidence="1">
    <location>
        <begin position="1"/>
        <end position="10"/>
    </location>
</feature>
<dbReference type="KEGG" id="zca:113920513"/>
<name>A0A6J2CWP4_ZALCA</name>
<dbReference type="Proteomes" id="UP000515165">
    <property type="component" value="Chromosome 15"/>
</dbReference>
<evidence type="ECO:0000313" key="3">
    <source>
        <dbReference type="RefSeq" id="XP_027446513.2"/>
    </source>
</evidence>
<sequence>MHNLAPPPLATPKSSAVSGGSRTHRRTTSRLPERGEGDRGGPTRVLPSLPESRSCPGVQNEGWRRTGRRRAQGPRAHNLTHAPHTRRASAPARSPSRLRSAGRSPVAWASAPGRGAERSGARPPPLAGLAWRRRTLQGKSPQHPAPHARTPRVHGEREEGPGPAGARVWTQTYPALRAPLPPLEDAPLPPRPLPGRPGSGREERCEGAENGFASAPAPRRPGLGSPRCAGAACSLRRRVAARPPAAPSPALPGARRRSLF</sequence>
<dbReference type="RefSeq" id="XP_027446513.2">
    <property type="nucleotide sequence ID" value="XM_027590712.2"/>
</dbReference>
<protein>
    <submittedName>
        <fullName evidence="3">Translation initiation factor IF-2-like</fullName>
    </submittedName>
</protein>
<feature type="compositionally biased region" description="Low complexity" evidence="1">
    <location>
        <begin position="88"/>
        <end position="105"/>
    </location>
</feature>
<evidence type="ECO:0000256" key="1">
    <source>
        <dbReference type="SAM" id="MobiDB-lite"/>
    </source>
</evidence>
<dbReference type="AlphaFoldDB" id="A0A6J2CWP4"/>
<accession>A0A6J2CWP4</accession>
<evidence type="ECO:0000313" key="2">
    <source>
        <dbReference type="Proteomes" id="UP000515165"/>
    </source>
</evidence>
<reference evidence="3" key="1">
    <citation type="submission" date="2025-08" db="UniProtKB">
        <authorList>
            <consortium name="RefSeq"/>
        </authorList>
    </citation>
    <scope>IDENTIFICATION</scope>
    <source>
        <tissue evidence="3">Blood</tissue>
    </source>
</reference>